<dbReference type="GO" id="GO:0000981">
    <property type="term" value="F:DNA-binding transcription factor activity, RNA polymerase II-specific"/>
    <property type="evidence" value="ECO:0007669"/>
    <property type="project" value="TreeGrafter"/>
</dbReference>
<keyword evidence="2 5" id="KW-0238">DNA-binding</keyword>
<keyword evidence="9" id="KW-1185">Reference proteome</keyword>
<sequence>MADSPRTTSPTQQPKGSNTDAPSPKSEEHLQKHLDLPLDAGAKQGLAALRDSPPGAKPFYPYSTLIRAHQDQRMLLEDIYFAIETRFPYFLTAPPGWKNSVRHNLSLNPCFEKMPRPLTDRGKGAYWVVNDNIDPRSGVHRERKRKHFKRHRSAETNDPHRMPSGSAGPSNLMDMPKEGMPYMAPVFDQEGNRIAYAAWPGAFPPGSFPMMTAAQPRYILDPNEDEHTPEFDEDGNPIWKTIWLNELVKLRRATYDQDTNGADPDWYRAMVERVRAAFLQPDPVYLASHDQDGDGEEIMEAED</sequence>
<dbReference type="EMBL" id="MU129034">
    <property type="protein sequence ID" value="KAF9509501.1"/>
    <property type="molecule type" value="Genomic_DNA"/>
</dbReference>
<accession>A0A9P6APH3</accession>
<feature type="compositionally biased region" description="Basic residues" evidence="6">
    <location>
        <begin position="141"/>
        <end position="152"/>
    </location>
</feature>
<dbReference type="Pfam" id="PF00250">
    <property type="entry name" value="Forkhead"/>
    <property type="match status" value="1"/>
</dbReference>
<keyword evidence="1" id="KW-0805">Transcription regulation</keyword>
<dbReference type="PROSITE" id="PS50039">
    <property type="entry name" value="FORK_HEAD_3"/>
    <property type="match status" value="1"/>
</dbReference>
<evidence type="ECO:0000256" key="2">
    <source>
        <dbReference type="ARBA" id="ARBA00023125"/>
    </source>
</evidence>
<dbReference type="PANTHER" id="PTHR46078:SF2">
    <property type="entry name" value="FORK-HEAD DOMAIN-CONTAINING PROTEIN"/>
    <property type="match status" value="1"/>
</dbReference>
<dbReference type="PANTHER" id="PTHR46078">
    <property type="entry name" value="FORKHEAD BOX PROTEIN J2 FAMILY MEMBER"/>
    <property type="match status" value="1"/>
</dbReference>
<evidence type="ECO:0000256" key="5">
    <source>
        <dbReference type="PROSITE-ProRule" id="PRU00089"/>
    </source>
</evidence>
<feature type="compositionally biased region" description="Basic and acidic residues" evidence="6">
    <location>
        <begin position="25"/>
        <end position="36"/>
    </location>
</feature>
<dbReference type="PROSITE" id="PS00658">
    <property type="entry name" value="FORK_HEAD_2"/>
    <property type="match status" value="1"/>
</dbReference>
<dbReference type="OrthoDB" id="5954824at2759"/>
<evidence type="ECO:0000256" key="6">
    <source>
        <dbReference type="SAM" id="MobiDB-lite"/>
    </source>
</evidence>
<dbReference type="PRINTS" id="PR00053">
    <property type="entry name" value="FORKHEAD"/>
</dbReference>
<gene>
    <name evidence="8" type="ORF">BS47DRAFT_1349173</name>
</gene>
<dbReference type="CDD" id="cd00059">
    <property type="entry name" value="FH_FOX"/>
    <property type="match status" value="1"/>
</dbReference>
<comment type="caution">
    <text evidence="8">The sequence shown here is derived from an EMBL/GenBank/DDBJ whole genome shotgun (WGS) entry which is preliminary data.</text>
</comment>
<dbReference type="InterPro" id="IPR036390">
    <property type="entry name" value="WH_DNA-bd_sf"/>
</dbReference>
<evidence type="ECO:0000256" key="1">
    <source>
        <dbReference type="ARBA" id="ARBA00023015"/>
    </source>
</evidence>
<feature type="region of interest" description="Disordered" evidence="6">
    <location>
        <begin position="139"/>
        <end position="170"/>
    </location>
</feature>
<dbReference type="GO" id="GO:0000978">
    <property type="term" value="F:RNA polymerase II cis-regulatory region sequence-specific DNA binding"/>
    <property type="evidence" value="ECO:0007669"/>
    <property type="project" value="TreeGrafter"/>
</dbReference>
<evidence type="ECO:0000256" key="3">
    <source>
        <dbReference type="ARBA" id="ARBA00023163"/>
    </source>
</evidence>
<feature type="domain" description="Fork-head" evidence="7">
    <location>
        <begin position="52"/>
        <end position="145"/>
    </location>
</feature>
<feature type="region of interest" description="Disordered" evidence="6">
    <location>
        <begin position="1"/>
        <end position="36"/>
    </location>
</feature>
<dbReference type="InterPro" id="IPR001766">
    <property type="entry name" value="Fork_head_dom"/>
</dbReference>
<dbReference type="Gene3D" id="1.10.10.10">
    <property type="entry name" value="Winged helix-like DNA-binding domain superfamily/Winged helix DNA-binding domain"/>
    <property type="match status" value="1"/>
</dbReference>
<reference evidence="8" key="1">
    <citation type="journal article" date="2020" name="Nat. Commun.">
        <title>Large-scale genome sequencing of mycorrhizal fungi provides insights into the early evolution of symbiotic traits.</title>
        <authorList>
            <person name="Miyauchi S."/>
            <person name="Kiss E."/>
            <person name="Kuo A."/>
            <person name="Drula E."/>
            <person name="Kohler A."/>
            <person name="Sanchez-Garcia M."/>
            <person name="Morin E."/>
            <person name="Andreopoulos B."/>
            <person name="Barry K.W."/>
            <person name="Bonito G."/>
            <person name="Buee M."/>
            <person name="Carver A."/>
            <person name="Chen C."/>
            <person name="Cichocki N."/>
            <person name="Clum A."/>
            <person name="Culley D."/>
            <person name="Crous P.W."/>
            <person name="Fauchery L."/>
            <person name="Girlanda M."/>
            <person name="Hayes R.D."/>
            <person name="Keri Z."/>
            <person name="LaButti K."/>
            <person name="Lipzen A."/>
            <person name="Lombard V."/>
            <person name="Magnuson J."/>
            <person name="Maillard F."/>
            <person name="Murat C."/>
            <person name="Nolan M."/>
            <person name="Ohm R.A."/>
            <person name="Pangilinan J."/>
            <person name="Pereira M.F."/>
            <person name="Perotto S."/>
            <person name="Peter M."/>
            <person name="Pfister S."/>
            <person name="Riley R."/>
            <person name="Sitrit Y."/>
            <person name="Stielow J.B."/>
            <person name="Szollosi G."/>
            <person name="Zifcakova L."/>
            <person name="Stursova M."/>
            <person name="Spatafora J.W."/>
            <person name="Tedersoo L."/>
            <person name="Vaario L.M."/>
            <person name="Yamada A."/>
            <person name="Yan M."/>
            <person name="Wang P."/>
            <person name="Xu J."/>
            <person name="Bruns T."/>
            <person name="Baldrian P."/>
            <person name="Vilgalys R."/>
            <person name="Dunand C."/>
            <person name="Henrissat B."/>
            <person name="Grigoriev I.V."/>
            <person name="Hibbett D."/>
            <person name="Nagy L.G."/>
            <person name="Martin F.M."/>
        </authorList>
    </citation>
    <scope>NUCLEOTIDE SEQUENCE</scope>
    <source>
        <strain evidence="8">UP504</strain>
    </source>
</reference>
<keyword evidence="4 5" id="KW-0539">Nucleus</keyword>
<protein>
    <recommendedName>
        <fullName evidence="7">Fork-head domain-containing protein</fullName>
    </recommendedName>
</protein>
<dbReference type="SUPFAM" id="SSF46785">
    <property type="entry name" value="Winged helix' DNA-binding domain"/>
    <property type="match status" value="1"/>
</dbReference>
<evidence type="ECO:0000313" key="9">
    <source>
        <dbReference type="Proteomes" id="UP000886523"/>
    </source>
</evidence>
<proteinExistence type="predicted"/>
<evidence type="ECO:0000313" key="8">
    <source>
        <dbReference type="EMBL" id="KAF9509501.1"/>
    </source>
</evidence>
<keyword evidence="3" id="KW-0804">Transcription</keyword>
<dbReference type="InterPro" id="IPR030456">
    <property type="entry name" value="TF_fork_head_CS_2"/>
</dbReference>
<evidence type="ECO:0000259" key="7">
    <source>
        <dbReference type="PROSITE" id="PS50039"/>
    </source>
</evidence>
<comment type="subcellular location">
    <subcellularLocation>
        <location evidence="5">Nucleus</location>
    </subcellularLocation>
</comment>
<dbReference type="Proteomes" id="UP000886523">
    <property type="component" value="Unassembled WGS sequence"/>
</dbReference>
<organism evidence="8 9">
    <name type="scientific">Hydnum rufescens UP504</name>
    <dbReference type="NCBI Taxonomy" id="1448309"/>
    <lineage>
        <taxon>Eukaryota</taxon>
        <taxon>Fungi</taxon>
        <taxon>Dikarya</taxon>
        <taxon>Basidiomycota</taxon>
        <taxon>Agaricomycotina</taxon>
        <taxon>Agaricomycetes</taxon>
        <taxon>Cantharellales</taxon>
        <taxon>Hydnaceae</taxon>
        <taxon>Hydnum</taxon>
    </lineage>
</organism>
<dbReference type="AlphaFoldDB" id="A0A9P6APH3"/>
<evidence type="ECO:0000256" key="4">
    <source>
        <dbReference type="ARBA" id="ARBA00023242"/>
    </source>
</evidence>
<name>A0A9P6APH3_9AGAM</name>
<dbReference type="InterPro" id="IPR045912">
    <property type="entry name" value="FOXJ2/3-like"/>
</dbReference>
<dbReference type="SMART" id="SM00339">
    <property type="entry name" value="FH"/>
    <property type="match status" value="1"/>
</dbReference>
<feature type="DNA-binding region" description="Fork-head" evidence="5">
    <location>
        <begin position="52"/>
        <end position="145"/>
    </location>
</feature>
<dbReference type="GO" id="GO:0005634">
    <property type="term" value="C:nucleus"/>
    <property type="evidence" value="ECO:0007669"/>
    <property type="project" value="UniProtKB-SubCell"/>
</dbReference>
<dbReference type="InterPro" id="IPR036388">
    <property type="entry name" value="WH-like_DNA-bd_sf"/>
</dbReference>
<feature type="compositionally biased region" description="Polar residues" evidence="6">
    <location>
        <begin position="1"/>
        <end position="21"/>
    </location>
</feature>